<protein>
    <recommendedName>
        <fullName evidence="1">SHS2 domain-containing protein</fullName>
    </recommendedName>
</protein>
<sequence length="451" mass="48695">MKNLLQRLRDLFTGPRADDYADLEQDYAYEDEYEDDEDPGDIGSQRQLFTALDIGTAFAKAMIVEVRGDHAEVLGVGRHPQSYAHMSDGIVTDIPGVIANCNEALLKAEQAAGGVIAPSAVIGIAGELVKGSSTTVSKQRAQPTKQITAEELESLITAAQERLLKMAKERIAAETGYGNIDVRLTNAAVISVRIDGQLVTNPIGFRGRHFALTLFSAFAPLTQLGAIETVAQGLDLTLVTIVAEPYALARCLSSNASADSGAIFIDVGGGTTDIALVRQGGIEETRVFALGGRAFTRRIATSKGIPIKEAERLKISYSNGELKGSSHDEIQAILAPECQTWMDSVELLIEELSKGELLPPAIYIVGGGSALIDLHQRLESFPWTERLPFSRQPIIRAVQPEMVGSILDNEGMLESGQDITPMALAYQAVELNNDNNVLERALDRVINNMHI</sequence>
<evidence type="ECO:0000313" key="2">
    <source>
        <dbReference type="EMBL" id="GCE18210.1"/>
    </source>
</evidence>
<dbReference type="InterPro" id="IPR043129">
    <property type="entry name" value="ATPase_NBD"/>
</dbReference>
<dbReference type="Pfam" id="PF14450">
    <property type="entry name" value="FtsA"/>
    <property type="match status" value="1"/>
</dbReference>
<dbReference type="AlphaFoldDB" id="A0A402AGG5"/>
<dbReference type="InterPro" id="IPR003494">
    <property type="entry name" value="SHS2_FtsA"/>
</dbReference>
<dbReference type="SMART" id="SM00842">
    <property type="entry name" value="FtsA"/>
    <property type="match status" value="1"/>
</dbReference>
<dbReference type="GO" id="GO:0051301">
    <property type="term" value="P:cell division"/>
    <property type="evidence" value="ECO:0007669"/>
    <property type="project" value="InterPro"/>
</dbReference>
<dbReference type="Proteomes" id="UP000287188">
    <property type="component" value="Unassembled WGS sequence"/>
</dbReference>
<feature type="domain" description="SHS2" evidence="1">
    <location>
        <begin position="49"/>
        <end position="252"/>
    </location>
</feature>
<dbReference type="PANTHER" id="PTHR32432">
    <property type="entry name" value="CELL DIVISION PROTEIN FTSA-RELATED"/>
    <property type="match status" value="1"/>
</dbReference>
<evidence type="ECO:0000313" key="3">
    <source>
        <dbReference type="Proteomes" id="UP000287188"/>
    </source>
</evidence>
<dbReference type="CDD" id="cd24004">
    <property type="entry name" value="ASKHA_NBD_PilM-like"/>
    <property type="match status" value="1"/>
</dbReference>
<reference evidence="3" key="1">
    <citation type="submission" date="2018-12" db="EMBL/GenBank/DDBJ databases">
        <title>Tengunoibacter tsumagoiensis gen. nov., sp. nov., Dictyobacter kobayashii sp. nov., D. alpinus sp. nov., and D. joshuensis sp. nov. and description of Dictyobacteraceae fam. nov. within the order Ktedonobacterales isolated from Tengu-no-mugimeshi.</title>
        <authorList>
            <person name="Wang C.M."/>
            <person name="Zheng Y."/>
            <person name="Sakai Y."/>
            <person name="Toyoda A."/>
            <person name="Minakuchi Y."/>
            <person name="Abe K."/>
            <person name="Yokota A."/>
            <person name="Yabe S."/>
        </authorList>
    </citation>
    <scope>NUCLEOTIDE SEQUENCE [LARGE SCALE GENOMIC DNA]</scope>
    <source>
        <strain evidence="3">Uno11</strain>
    </source>
</reference>
<keyword evidence="3" id="KW-1185">Reference proteome</keyword>
<name>A0A402AGG5_9CHLR</name>
<organism evidence="2 3">
    <name type="scientific">Dictyobacter kobayashii</name>
    <dbReference type="NCBI Taxonomy" id="2014872"/>
    <lineage>
        <taxon>Bacteria</taxon>
        <taxon>Bacillati</taxon>
        <taxon>Chloroflexota</taxon>
        <taxon>Ktedonobacteria</taxon>
        <taxon>Ktedonobacterales</taxon>
        <taxon>Dictyobacteraceae</taxon>
        <taxon>Dictyobacter</taxon>
    </lineage>
</organism>
<accession>A0A402AGG5</accession>
<gene>
    <name evidence="2" type="ORF">KDK_20100</name>
</gene>
<comment type="caution">
    <text evidence="2">The sequence shown here is derived from an EMBL/GenBank/DDBJ whole genome shotgun (WGS) entry which is preliminary data.</text>
</comment>
<dbReference type="InterPro" id="IPR050696">
    <property type="entry name" value="FtsA/MreB"/>
</dbReference>
<proteinExistence type="predicted"/>
<dbReference type="OrthoDB" id="9769279at2"/>
<dbReference type="RefSeq" id="WP_126549779.1">
    <property type="nucleotide sequence ID" value="NZ_BIFS01000001.1"/>
</dbReference>
<evidence type="ECO:0000259" key="1">
    <source>
        <dbReference type="SMART" id="SM00842"/>
    </source>
</evidence>
<dbReference type="Gene3D" id="3.30.420.40">
    <property type="match status" value="1"/>
</dbReference>
<dbReference type="SUPFAM" id="SSF53067">
    <property type="entry name" value="Actin-like ATPase domain"/>
    <property type="match status" value="2"/>
</dbReference>
<dbReference type="EMBL" id="BIFS01000001">
    <property type="protein sequence ID" value="GCE18210.1"/>
    <property type="molecule type" value="Genomic_DNA"/>
</dbReference>